<dbReference type="SUPFAM" id="SSF48208">
    <property type="entry name" value="Six-hairpin glycosidases"/>
    <property type="match status" value="1"/>
</dbReference>
<keyword evidence="2" id="KW-1185">Reference proteome</keyword>
<dbReference type="AlphaFoldDB" id="A0A1M5MWR9"/>
<evidence type="ECO:0000313" key="2">
    <source>
        <dbReference type="Proteomes" id="UP000184212"/>
    </source>
</evidence>
<accession>A0A1M5MWR9</accession>
<dbReference type="Gene3D" id="1.50.10.20">
    <property type="match status" value="1"/>
</dbReference>
<sequence>MMKRFVFAIALALVWAGCRKEDVQLANAELKLSWEKSGEGWKVKDLQLQAGGAWKNVGVPSGQYTLLFSEGKPDSTATIFKANTGVQFPEKVYHYQQDIWEAATEPVSLNTAGKAIAFFPQEAKTAGNVITFTSDNDQATVTAEWKLDEKYPTDIVVKQTAVVKKAGYYSLSSPTLVTVDEKDMAWATVPGYFQGDAIQKDFVLAYAYGQGVPELPVIYRERCVSTMAAIVDTKEQVSLAVIPAPGLGRDPWEEDHNTHEEWHIGISHKNRDAALAPSLYFPVLGEKPSLLKAGDTIAFEFRYSIQNGNWYKNVNHAANDIYQFKKTLALRTNRQSLTSRIEAMHHYLIDPKTSLWNIESYQGLKIGGQSYLGGVVGSQKDAMKNSDYGAMWMLAHATGDPLLKKNVLPYALNFKLVQQQTKPGFFQGAAIGQYYLAKRKMFVEEWGEFVEPVSLTYYTMLDVGNILLFEPDNKALLERLRLGADLLLKWQKEDGSWEVAYDQQTQKPLFTDIKDLRPTFYGLIVAYRILKDEKYLQAAEKGADWLVKNGVDKGQFLGVCGDARYAPDFATAQTAQALLDLYDITKKQVYQDAAIATARIYTTSIYTHPIPTQQEKLVNGQKRQDWEITQAGLGFEHGGIMGSAQRNGPIQLASHAGLFVRIFKLTGDSLLIDMARAGALGRDAFVDSATSVASYYWRAMNKGSGPYPHHAWWQIGWITDYLMAEAQLRSNDNVIFPRGFVTPKVGPHQSYGFAPGKIYNDPVNLILREGLFQLDDPNLECIMAQSVSKQRVYAVILNDRNEPHQQTLRIDLSRIKPGARAKAITELTENKTLSPGVAVDITVPRYGIKVYAVDL</sequence>
<reference evidence="1 2" key="1">
    <citation type="submission" date="2016-11" db="EMBL/GenBank/DDBJ databases">
        <authorList>
            <person name="Jaros S."/>
            <person name="Januszkiewicz K."/>
            <person name="Wedrychowicz H."/>
        </authorList>
    </citation>
    <scope>NUCLEOTIDE SEQUENCE [LARGE SCALE GENOMIC DNA]</scope>
    <source>
        <strain evidence="1 2">DSM 24574</strain>
    </source>
</reference>
<dbReference type="Proteomes" id="UP000184212">
    <property type="component" value="Unassembled WGS sequence"/>
</dbReference>
<proteinExistence type="predicted"/>
<organism evidence="1 2">
    <name type="scientific">Chryseolinea serpens</name>
    <dbReference type="NCBI Taxonomy" id="947013"/>
    <lineage>
        <taxon>Bacteria</taxon>
        <taxon>Pseudomonadati</taxon>
        <taxon>Bacteroidota</taxon>
        <taxon>Cytophagia</taxon>
        <taxon>Cytophagales</taxon>
        <taxon>Fulvivirgaceae</taxon>
        <taxon>Chryseolinea</taxon>
    </lineage>
</organism>
<dbReference type="PROSITE" id="PS51257">
    <property type="entry name" value="PROKAR_LIPOPROTEIN"/>
    <property type="match status" value="1"/>
</dbReference>
<gene>
    <name evidence="1" type="ORF">SAMN04488109_1966</name>
</gene>
<evidence type="ECO:0000313" key="1">
    <source>
        <dbReference type="EMBL" id="SHG81369.1"/>
    </source>
</evidence>
<dbReference type="GO" id="GO:0005975">
    <property type="term" value="P:carbohydrate metabolic process"/>
    <property type="evidence" value="ECO:0007669"/>
    <property type="project" value="InterPro"/>
</dbReference>
<evidence type="ECO:0008006" key="3">
    <source>
        <dbReference type="Google" id="ProtNLM"/>
    </source>
</evidence>
<dbReference type="InterPro" id="IPR008928">
    <property type="entry name" value="6-hairpin_glycosidase_sf"/>
</dbReference>
<dbReference type="STRING" id="947013.SAMN04488109_1966"/>
<dbReference type="EMBL" id="FQWQ01000001">
    <property type="protein sequence ID" value="SHG81369.1"/>
    <property type="molecule type" value="Genomic_DNA"/>
</dbReference>
<protein>
    <recommendedName>
        <fullName evidence="3">Glycerophosphoryl diester phosphodiesterase</fullName>
    </recommendedName>
</protein>
<name>A0A1M5MWR9_9BACT</name>